<keyword evidence="2" id="KW-0732">Signal</keyword>
<evidence type="ECO:0000256" key="2">
    <source>
        <dbReference type="SAM" id="SignalP"/>
    </source>
</evidence>
<proteinExistence type="predicted"/>
<gene>
    <name evidence="3" type="ORF">EYW47_14855</name>
</gene>
<name>A0A4R5MA67_9BURK</name>
<evidence type="ECO:0000313" key="3">
    <source>
        <dbReference type="EMBL" id="TDG23210.1"/>
    </source>
</evidence>
<keyword evidence="4" id="KW-1185">Reference proteome</keyword>
<dbReference type="AlphaFoldDB" id="A0A4R5MA67"/>
<feature type="compositionally biased region" description="Polar residues" evidence="1">
    <location>
        <begin position="166"/>
        <end position="181"/>
    </location>
</feature>
<evidence type="ECO:0000313" key="4">
    <source>
        <dbReference type="Proteomes" id="UP000295722"/>
    </source>
</evidence>
<sequence length="679" mass="69092">MKSLLRVIFFALALVAFPAFAQFTPGVVLTAAQLNNQFALYVRLAGGTLTGSLTVPGLTVTGGLTATGLVTTADLAAQAANTVLANATSSSASPAAFTMPSCSSSSSALQWTAGSGFTCGTVASAGANGNITSLTGLTTALSVAQGGMGATSQTAHAPLIGEGTGAVSSSPGAGTSGQFFQSQGASADPVWGYPTSYYNVFNSMTPTQVVDVLTCGYTQDVKSVIQTALNTYGAIFLPKGCYRTSGPIDNTAGVMVGAGAHQSFITSYDSTAADSVITAGGAAVIRDLGIGFNSSIITGSETQGQRNGIQTYSPVSSLALQRGGRIENVLISYVGTGLYNPTASADSMFSAHVMNLEVNGYSYRGLDIEGATQTGSVFSNLYVTNYNGSYLFTSSADAGAVFGQCSSTGTVSGADISELSLDQLNIEWSTVANAVRFCGVTGVSAGTVHLEEITLRTGFSGLIDWRNSSGRIGSLSVYYAPIKAAGWYVARLWDSANLTGSVSSLNNQAMLDIGVLNLHGLNDGPQVTSGNGLSGVSNFYILDRETSAVGPYVVRIGAYVWQSYQSDSSVYSSAPNDPHSMLLIIPTPSGFNYPPVASSCGTSPTVAAGSTIYSGSVTVGTSGTACTLTFAGAGFSNQARGVVVDNAGGSTPPYTVSKTSITISTATAGHTYSYSISGN</sequence>
<evidence type="ECO:0000256" key="1">
    <source>
        <dbReference type="SAM" id="MobiDB-lite"/>
    </source>
</evidence>
<dbReference type="RefSeq" id="WP_133195581.1">
    <property type="nucleotide sequence ID" value="NZ_JBHUCW010000009.1"/>
</dbReference>
<comment type="caution">
    <text evidence="3">The sequence shown here is derived from an EMBL/GenBank/DDBJ whole genome shotgun (WGS) entry which is preliminary data.</text>
</comment>
<organism evidence="3 4">
    <name type="scientific">Paraburkholderia silviterrae</name>
    <dbReference type="NCBI Taxonomy" id="2528715"/>
    <lineage>
        <taxon>Bacteria</taxon>
        <taxon>Pseudomonadati</taxon>
        <taxon>Pseudomonadota</taxon>
        <taxon>Betaproteobacteria</taxon>
        <taxon>Burkholderiales</taxon>
        <taxon>Burkholderiaceae</taxon>
        <taxon>Paraburkholderia</taxon>
    </lineage>
</organism>
<accession>A0A4R5MA67</accession>
<dbReference type="EMBL" id="SMRP01000006">
    <property type="protein sequence ID" value="TDG23210.1"/>
    <property type="molecule type" value="Genomic_DNA"/>
</dbReference>
<reference evidence="3 4" key="1">
    <citation type="submission" date="2019-03" db="EMBL/GenBank/DDBJ databases">
        <title>Paraburkholderia sp. 4M-K11, isolated from subtropical forest soil.</title>
        <authorList>
            <person name="Gao Z.-H."/>
            <person name="Qiu L.-H."/>
        </authorList>
    </citation>
    <scope>NUCLEOTIDE SEQUENCE [LARGE SCALE GENOMIC DNA]</scope>
    <source>
        <strain evidence="3 4">4M-K11</strain>
    </source>
</reference>
<feature type="signal peptide" evidence="2">
    <location>
        <begin position="1"/>
        <end position="21"/>
    </location>
</feature>
<feature type="region of interest" description="Disordered" evidence="1">
    <location>
        <begin position="162"/>
        <end position="181"/>
    </location>
</feature>
<feature type="chain" id="PRO_5020513929" description="Pectate lyase superfamily protein domain-containing protein" evidence="2">
    <location>
        <begin position="22"/>
        <end position="679"/>
    </location>
</feature>
<evidence type="ECO:0008006" key="5">
    <source>
        <dbReference type="Google" id="ProtNLM"/>
    </source>
</evidence>
<dbReference type="OrthoDB" id="8006228at2"/>
<protein>
    <recommendedName>
        <fullName evidence="5">Pectate lyase superfamily protein domain-containing protein</fullName>
    </recommendedName>
</protein>
<dbReference type="Proteomes" id="UP000295722">
    <property type="component" value="Unassembled WGS sequence"/>
</dbReference>